<evidence type="ECO:0000313" key="4">
    <source>
        <dbReference type="Proteomes" id="UP000219621"/>
    </source>
</evidence>
<dbReference type="InterPro" id="IPR047768">
    <property type="entry name" value="Tn5p-like"/>
</dbReference>
<dbReference type="AlphaFoldDB" id="A0A286G236"/>
<dbReference type="GO" id="GO:0004803">
    <property type="term" value="F:transposase activity"/>
    <property type="evidence" value="ECO:0007669"/>
    <property type="project" value="InterPro"/>
</dbReference>
<dbReference type="Gene3D" id="1.10.740.10">
    <property type="entry name" value="Transferase Inhibitor Protein From Tn5, Chain"/>
    <property type="match status" value="1"/>
</dbReference>
<keyword evidence="4" id="KW-1185">Reference proteome</keyword>
<dbReference type="EMBL" id="OCNJ01000001">
    <property type="protein sequence ID" value="SOD89054.1"/>
    <property type="molecule type" value="Genomic_DNA"/>
</dbReference>
<name>A0A286G236_9PROT</name>
<dbReference type="PANTHER" id="PTHR37319:SF1">
    <property type="entry name" value="TRANSPOSASE TN5 DIMERISATION DOMAIN-CONTAINING PROTEIN"/>
    <property type="match status" value="1"/>
</dbReference>
<dbReference type="GO" id="GO:0006313">
    <property type="term" value="P:DNA transposition"/>
    <property type="evidence" value="ECO:0007669"/>
    <property type="project" value="InterPro"/>
</dbReference>
<sequence>MSEIRLGYFGDRRNGATGSELVEGMVRSGSAVVRKAATGRAAEVRIGRWLGNAAVTVEEMAATAARRVGRAVAGRTILAIQDTTTITFRGQEAEYAGLGQANDKAPGFFIHPTIAVDAETDHLLGVAHAEIWTRGTGADAPDRSRRNQRPVEQKETRRWIEGAARAAETLAEAAQVIVVADREGDFYANFASRPPTVDLLVRAMHDRSIVGGKLFAAADAWRPADRRDITATPPRPTGMSKKQRRTPRHMEVEIRFGTVALRPPGSGNVKAASEPIGLTLVDVREVNAAPGRSPVRWRLLTTLAVATVEDAWRVVDHYRRRWRIEQVFRAMKSDGLGLNRTQVRDRHRLFNLSMAALVAAVRTIQLVDARSGGSRPATDVLDDEDRLDAAEAIGKSLEGKTERQKNPHPRRSLAWLSWIAARLGGWHCYYKPPGPKTMHSGWEHLNQRIEGYRLARGDL</sequence>
<dbReference type="InterPro" id="IPR014737">
    <property type="entry name" value="Transposase_Tn5-like_C"/>
</dbReference>
<accession>A0A286G236</accession>
<feature type="region of interest" description="Disordered" evidence="1">
    <location>
        <begin position="227"/>
        <end position="248"/>
    </location>
</feature>
<dbReference type="InterPro" id="IPR012337">
    <property type="entry name" value="RNaseH-like_sf"/>
</dbReference>
<dbReference type="GO" id="GO:0003677">
    <property type="term" value="F:DNA binding"/>
    <property type="evidence" value="ECO:0007669"/>
    <property type="project" value="InterPro"/>
</dbReference>
<organism evidence="3 4">
    <name type="scientific">Caenispirillum bisanense</name>
    <dbReference type="NCBI Taxonomy" id="414052"/>
    <lineage>
        <taxon>Bacteria</taxon>
        <taxon>Pseudomonadati</taxon>
        <taxon>Pseudomonadota</taxon>
        <taxon>Alphaproteobacteria</taxon>
        <taxon>Rhodospirillales</taxon>
        <taxon>Novispirillaceae</taxon>
        <taxon>Caenispirillum</taxon>
    </lineage>
</organism>
<dbReference type="Proteomes" id="UP000219621">
    <property type="component" value="Unassembled WGS sequence"/>
</dbReference>
<dbReference type="Pfam" id="PF01609">
    <property type="entry name" value="DDE_Tnp_1"/>
    <property type="match status" value="1"/>
</dbReference>
<dbReference type="InterPro" id="IPR002559">
    <property type="entry name" value="Transposase_11"/>
</dbReference>
<dbReference type="SUPFAM" id="SSF53098">
    <property type="entry name" value="Ribonuclease H-like"/>
    <property type="match status" value="1"/>
</dbReference>
<gene>
    <name evidence="3" type="ORF">SAMN05421508_10197</name>
</gene>
<evidence type="ECO:0000259" key="2">
    <source>
        <dbReference type="Pfam" id="PF01609"/>
    </source>
</evidence>
<protein>
    <submittedName>
        <fullName evidence="3">Transposase DDE domain-containing protein</fullName>
    </submittedName>
</protein>
<evidence type="ECO:0000256" key="1">
    <source>
        <dbReference type="SAM" id="MobiDB-lite"/>
    </source>
</evidence>
<dbReference type="OrthoDB" id="29815at2"/>
<feature type="region of interest" description="Disordered" evidence="1">
    <location>
        <begin position="135"/>
        <end position="157"/>
    </location>
</feature>
<dbReference type="NCBIfam" id="NF033590">
    <property type="entry name" value="transpos_IS4_3"/>
    <property type="match status" value="1"/>
</dbReference>
<dbReference type="PANTHER" id="PTHR37319">
    <property type="entry name" value="TRANSPOSASE"/>
    <property type="match status" value="1"/>
</dbReference>
<feature type="compositionally biased region" description="Basic and acidic residues" evidence="1">
    <location>
        <begin position="140"/>
        <end position="157"/>
    </location>
</feature>
<reference evidence="3 4" key="1">
    <citation type="submission" date="2017-09" db="EMBL/GenBank/DDBJ databases">
        <authorList>
            <person name="Ehlers B."/>
            <person name="Leendertz F.H."/>
        </authorList>
    </citation>
    <scope>NUCLEOTIDE SEQUENCE [LARGE SCALE GENOMIC DNA]</scope>
    <source>
        <strain evidence="3 4">USBA 140</strain>
    </source>
</reference>
<dbReference type="InterPro" id="IPR054836">
    <property type="entry name" value="Tn5_transposase"/>
</dbReference>
<proteinExistence type="predicted"/>
<dbReference type="Gene3D" id="3.90.350.10">
    <property type="entry name" value="Transposase Inhibitor Protein From Tn5, Chain A, domain 1"/>
    <property type="match status" value="1"/>
</dbReference>
<dbReference type="RefSeq" id="WP_097277020.1">
    <property type="nucleotide sequence ID" value="NZ_OCNJ01000001.1"/>
</dbReference>
<evidence type="ECO:0000313" key="3">
    <source>
        <dbReference type="EMBL" id="SOD89054.1"/>
    </source>
</evidence>
<feature type="domain" description="Transposase IS4-like" evidence="2">
    <location>
        <begin position="226"/>
        <end position="360"/>
    </location>
</feature>